<dbReference type="AlphaFoldDB" id="A0A7W7Q758"/>
<accession>A0A7W7Q758</accession>
<evidence type="ECO:0000256" key="1">
    <source>
        <dbReference type="SAM" id="MobiDB-lite"/>
    </source>
</evidence>
<name>A0A7W7Q758_9PSEU</name>
<sequence length="42" mass="4566">MPIDHRRDIINATTPGQEPTAPQGPRGSPRNMTTDPAKLRGN</sequence>
<organism evidence="2 3">
    <name type="scientific">Actinophytocola algeriensis</name>
    <dbReference type="NCBI Taxonomy" id="1768010"/>
    <lineage>
        <taxon>Bacteria</taxon>
        <taxon>Bacillati</taxon>
        <taxon>Actinomycetota</taxon>
        <taxon>Actinomycetes</taxon>
        <taxon>Pseudonocardiales</taxon>
        <taxon>Pseudonocardiaceae</taxon>
    </lineage>
</organism>
<keyword evidence="3" id="KW-1185">Reference proteome</keyword>
<protein>
    <submittedName>
        <fullName evidence="2">Uncharacterized protein</fullName>
    </submittedName>
</protein>
<evidence type="ECO:0000313" key="3">
    <source>
        <dbReference type="Proteomes" id="UP000520767"/>
    </source>
</evidence>
<dbReference type="EMBL" id="JACHJQ010000004">
    <property type="protein sequence ID" value="MBB4908229.1"/>
    <property type="molecule type" value="Genomic_DNA"/>
</dbReference>
<dbReference type="Proteomes" id="UP000520767">
    <property type="component" value="Unassembled WGS sequence"/>
</dbReference>
<reference evidence="2 3" key="1">
    <citation type="submission" date="2020-08" db="EMBL/GenBank/DDBJ databases">
        <title>Genomic Encyclopedia of Type Strains, Phase III (KMG-III): the genomes of soil and plant-associated and newly described type strains.</title>
        <authorList>
            <person name="Whitman W."/>
        </authorList>
    </citation>
    <scope>NUCLEOTIDE SEQUENCE [LARGE SCALE GENOMIC DNA]</scope>
    <source>
        <strain evidence="2 3">CECT 8960</strain>
    </source>
</reference>
<dbReference type="RefSeq" id="WP_260418068.1">
    <property type="nucleotide sequence ID" value="NZ_JACHJQ010000004.1"/>
</dbReference>
<comment type="caution">
    <text evidence="2">The sequence shown here is derived from an EMBL/GenBank/DDBJ whole genome shotgun (WGS) entry which is preliminary data.</text>
</comment>
<gene>
    <name evidence="2" type="ORF">FHR82_004471</name>
</gene>
<feature type="region of interest" description="Disordered" evidence="1">
    <location>
        <begin position="1"/>
        <end position="42"/>
    </location>
</feature>
<evidence type="ECO:0000313" key="2">
    <source>
        <dbReference type="EMBL" id="MBB4908229.1"/>
    </source>
</evidence>
<proteinExistence type="predicted"/>